<gene>
    <name evidence="1" type="ORF">F0M18_05515</name>
</gene>
<protein>
    <submittedName>
        <fullName evidence="1">DUF3313 domain-containing protein</fullName>
    </submittedName>
</protein>
<dbReference type="Proteomes" id="UP000323708">
    <property type="component" value="Unassembled WGS sequence"/>
</dbReference>
<organism evidence="1 2">
    <name type="scientific">Pseudohalioglobus sediminis</name>
    <dbReference type="NCBI Taxonomy" id="2606449"/>
    <lineage>
        <taxon>Bacteria</taxon>
        <taxon>Pseudomonadati</taxon>
        <taxon>Pseudomonadota</taxon>
        <taxon>Gammaproteobacteria</taxon>
        <taxon>Cellvibrionales</taxon>
        <taxon>Halieaceae</taxon>
        <taxon>Pseudohalioglobus</taxon>
    </lineage>
</organism>
<dbReference type="EMBL" id="VTUX01000002">
    <property type="protein sequence ID" value="KAA1193299.1"/>
    <property type="molecule type" value="Genomic_DNA"/>
</dbReference>
<evidence type="ECO:0000313" key="1">
    <source>
        <dbReference type="EMBL" id="KAA1193299.1"/>
    </source>
</evidence>
<comment type="caution">
    <text evidence="1">The sequence shown here is derived from an EMBL/GenBank/DDBJ whole genome shotgun (WGS) entry which is preliminary data.</text>
</comment>
<sequence length="221" mass="23882">MAVFLSPENIVKLCLYRWACLLLLFSVAGCTTPELTESPAAEFAAEELYIVRNSGFEEAYVARDANLPGYAEIEFARFSSAAVQVTQTTVSGTTRSDWQMTAEKEQRLDAIWGQATARAFADYPVAGEGKLRIAAELTKVEPRRAASTATTASGGMIAGTGDVVEVSVEIHIFDASSGQLLSVVRDKRQIASLQWGRAAGADLVNLFNSWASLLHTRVTGR</sequence>
<keyword evidence="2" id="KW-1185">Reference proteome</keyword>
<evidence type="ECO:0000313" key="2">
    <source>
        <dbReference type="Proteomes" id="UP000323708"/>
    </source>
</evidence>
<name>A0A5B0X538_9GAMM</name>
<accession>A0A5B0X538</accession>
<reference evidence="1 2" key="1">
    <citation type="submission" date="2019-09" db="EMBL/GenBank/DDBJ databases">
        <authorList>
            <person name="Chen X.-Y."/>
        </authorList>
    </citation>
    <scope>NUCLEOTIDE SEQUENCE [LARGE SCALE GENOMIC DNA]</scope>
    <source>
        <strain evidence="1 2">NY5</strain>
    </source>
</reference>
<proteinExistence type="predicted"/>
<dbReference type="AlphaFoldDB" id="A0A5B0X538"/>